<accession>A0ABU3B152</accession>
<dbReference type="InterPro" id="IPR049445">
    <property type="entry name" value="TetR_SbtR-like_C"/>
</dbReference>
<reference evidence="6" key="1">
    <citation type="submission" date="2024-05" db="EMBL/GenBank/DDBJ databases">
        <title>30 novel species of actinomycetes from the DSMZ collection.</title>
        <authorList>
            <person name="Nouioui I."/>
        </authorList>
    </citation>
    <scope>NUCLEOTIDE SEQUENCE</scope>
    <source>
        <strain evidence="6">DSM 40712</strain>
    </source>
</reference>
<evidence type="ECO:0000256" key="2">
    <source>
        <dbReference type="ARBA" id="ARBA00023125"/>
    </source>
</evidence>
<evidence type="ECO:0000256" key="3">
    <source>
        <dbReference type="ARBA" id="ARBA00023163"/>
    </source>
</evidence>
<evidence type="ECO:0000259" key="5">
    <source>
        <dbReference type="PROSITE" id="PS50977"/>
    </source>
</evidence>
<dbReference type="EMBL" id="JAVRFH010000081">
    <property type="protein sequence ID" value="MDT0615903.1"/>
    <property type="molecule type" value="Genomic_DNA"/>
</dbReference>
<dbReference type="InterPro" id="IPR001647">
    <property type="entry name" value="HTH_TetR"/>
</dbReference>
<feature type="domain" description="HTH tetR-type" evidence="5">
    <location>
        <begin position="54"/>
        <end position="113"/>
    </location>
</feature>
<evidence type="ECO:0000256" key="4">
    <source>
        <dbReference type="PROSITE-ProRule" id="PRU00335"/>
    </source>
</evidence>
<keyword evidence="7" id="KW-1185">Reference proteome</keyword>
<keyword evidence="2 4" id="KW-0238">DNA-binding</keyword>
<sequence>MDILYPLMGSDRSMEPDMLYPIRSSRCEETFMGSRTGDEEAGAAGGRPLRRDAELNRRRILQAGREVFAARGLQATLNDVAHHAGLGVGTVYRKYRDKHTLAEAVFGEELDEIAAMAAEARGEDDAFDALAGFLERALARVAHNRGLRELMRQGTIEGADLARARHEITSHCKHLVERARDEGALRDGVTEADIAPIAAMIDAVLTLPGEHPSEMWRRYLTIVLDGLRVHPDQGPLPGPGGAA</sequence>
<dbReference type="InterPro" id="IPR050109">
    <property type="entry name" value="HTH-type_TetR-like_transc_reg"/>
</dbReference>
<dbReference type="PANTHER" id="PTHR30055:SF234">
    <property type="entry name" value="HTH-TYPE TRANSCRIPTIONAL REGULATOR BETI"/>
    <property type="match status" value="1"/>
</dbReference>
<dbReference type="PRINTS" id="PR00455">
    <property type="entry name" value="HTHTETR"/>
</dbReference>
<comment type="caution">
    <text evidence="6">The sequence shown here is derived from an EMBL/GenBank/DDBJ whole genome shotgun (WGS) entry which is preliminary data.</text>
</comment>
<dbReference type="Proteomes" id="UP001180724">
    <property type="component" value="Unassembled WGS sequence"/>
</dbReference>
<dbReference type="Pfam" id="PF21597">
    <property type="entry name" value="TetR_C_43"/>
    <property type="match status" value="1"/>
</dbReference>
<organism evidence="6 7">
    <name type="scientific">Streptomyces lancefieldiae</name>
    <dbReference type="NCBI Taxonomy" id="3075520"/>
    <lineage>
        <taxon>Bacteria</taxon>
        <taxon>Bacillati</taxon>
        <taxon>Actinomycetota</taxon>
        <taxon>Actinomycetes</taxon>
        <taxon>Kitasatosporales</taxon>
        <taxon>Streptomycetaceae</taxon>
        <taxon>Streptomyces</taxon>
    </lineage>
</organism>
<dbReference type="RefSeq" id="WP_311584670.1">
    <property type="nucleotide sequence ID" value="NZ_JAVRFH010000081.1"/>
</dbReference>
<evidence type="ECO:0000256" key="1">
    <source>
        <dbReference type="ARBA" id="ARBA00023015"/>
    </source>
</evidence>
<dbReference type="SUPFAM" id="SSF48498">
    <property type="entry name" value="Tetracyclin repressor-like, C-terminal domain"/>
    <property type="match status" value="1"/>
</dbReference>
<dbReference type="InterPro" id="IPR009057">
    <property type="entry name" value="Homeodomain-like_sf"/>
</dbReference>
<feature type="DNA-binding region" description="H-T-H motif" evidence="4">
    <location>
        <begin position="76"/>
        <end position="95"/>
    </location>
</feature>
<dbReference type="PROSITE" id="PS50977">
    <property type="entry name" value="HTH_TETR_2"/>
    <property type="match status" value="1"/>
</dbReference>
<dbReference type="Gene3D" id="1.10.357.10">
    <property type="entry name" value="Tetracycline Repressor, domain 2"/>
    <property type="match status" value="1"/>
</dbReference>
<dbReference type="SUPFAM" id="SSF46689">
    <property type="entry name" value="Homeodomain-like"/>
    <property type="match status" value="1"/>
</dbReference>
<proteinExistence type="predicted"/>
<protein>
    <submittedName>
        <fullName evidence="6">TetR/AcrR family transcriptional regulator</fullName>
    </submittedName>
</protein>
<evidence type="ECO:0000313" key="7">
    <source>
        <dbReference type="Proteomes" id="UP001180724"/>
    </source>
</evidence>
<keyword evidence="1" id="KW-0805">Transcription regulation</keyword>
<dbReference type="InterPro" id="IPR036271">
    <property type="entry name" value="Tet_transcr_reg_TetR-rel_C_sf"/>
</dbReference>
<gene>
    <name evidence="6" type="ORF">RM812_37890</name>
</gene>
<dbReference type="Pfam" id="PF00440">
    <property type="entry name" value="TetR_N"/>
    <property type="match status" value="1"/>
</dbReference>
<keyword evidence="3" id="KW-0804">Transcription</keyword>
<dbReference type="PANTHER" id="PTHR30055">
    <property type="entry name" value="HTH-TYPE TRANSCRIPTIONAL REGULATOR RUTR"/>
    <property type="match status" value="1"/>
</dbReference>
<name>A0ABU3B152_9ACTN</name>
<evidence type="ECO:0000313" key="6">
    <source>
        <dbReference type="EMBL" id="MDT0615903.1"/>
    </source>
</evidence>